<organism evidence="1 2">
    <name type="scientific">Strongylus vulgaris</name>
    <name type="common">Blood worm</name>
    <dbReference type="NCBI Taxonomy" id="40348"/>
    <lineage>
        <taxon>Eukaryota</taxon>
        <taxon>Metazoa</taxon>
        <taxon>Ecdysozoa</taxon>
        <taxon>Nematoda</taxon>
        <taxon>Chromadorea</taxon>
        <taxon>Rhabditida</taxon>
        <taxon>Rhabditina</taxon>
        <taxon>Rhabditomorpha</taxon>
        <taxon>Strongyloidea</taxon>
        <taxon>Strongylidae</taxon>
        <taxon>Strongylus</taxon>
    </lineage>
</organism>
<proteinExistence type="predicted"/>
<keyword evidence="2" id="KW-1185">Reference proteome</keyword>
<evidence type="ECO:0000313" key="2">
    <source>
        <dbReference type="Proteomes" id="UP000270094"/>
    </source>
</evidence>
<dbReference type="Proteomes" id="UP000270094">
    <property type="component" value="Unassembled WGS sequence"/>
</dbReference>
<dbReference type="AlphaFoldDB" id="A0A3P7JUE7"/>
<reference evidence="1 2" key="1">
    <citation type="submission" date="2018-11" db="EMBL/GenBank/DDBJ databases">
        <authorList>
            <consortium name="Pathogen Informatics"/>
        </authorList>
    </citation>
    <scope>NUCLEOTIDE SEQUENCE [LARGE SCALE GENOMIC DNA]</scope>
</reference>
<sequence>MKDKRQKVGGIAWPLIPPQLAYLMHPFGYDMWAKTAFAYPPSSMLPQRMPTIPFPMSNEMLKTSTEEPCGDVKPVTIATALELTNPGTATTETS</sequence>
<name>A0A3P7JUE7_STRVU</name>
<evidence type="ECO:0000313" key="1">
    <source>
        <dbReference type="EMBL" id="VDM82474.1"/>
    </source>
</evidence>
<protein>
    <submittedName>
        <fullName evidence="1">Uncharacterized protein</fullName>
    </submittedName>
</protein>
<accession>A0A3P7JUE7</accession>
<dbReference type="OrthoDB" id="6159439at2759"/>
<gene>
    <name evidence="1" type="ORF">SVUK_LOCUS17472</name>
</gene>
<dbReference type="EMBL" id="UYYB01117854">
    <property type="protein sequence ID" value="VDM82474.1"/>
    <property type="molecule type" value="Genomic_DNA"/>
</dbReference>